<protein>
    <recommendedName>
        <fullName evidence="4">DUF4386 family protein</fullName>
    </recommendedName>
</protein>
<keyword evidence="1" id="KW-0812">Transmembrane</keyword>
<evidence type="ECO:0000313" key="3">
    <source>
        <dbReference type="Proteomes" id="UP001500620"/>
    </source>
</evidence>
<evidence type="ECO:0008006" key="4">
    <source>
        <dbReference type="Google" id="ProtNLM"/>
    </source>
</evidence>
<reference evidence="3" key="1">
    <citation type="journal article" date="2019" name="Int. J. Syst. Evol. Microbiol.">
        <title>The Global Catalogue of Microorganisms (GCM) 10K type strain sequencing project: providing services to taxonomists for standard genome sequencing and annotation.</title>
        <authorList>
            <consortium name="The Broad Institute Genomics Platform"/>
            <consortium name="The Broad Institute Genome Sequencing Center for Infectious Disease"/>
            <person name="Wu L."/>
            <person name="Ma J."/>
        </authorList>
    </citation>
    <scope>NUCLEOTIDE SEQUENCE [LARGE SCALE GENOMIC DNA]</scope>
    <source>
        <strain evidence="3">JCM 17441</strain>
    </source>
</reference>
<dbReference type="RefSeq" id="WP_345132975.1">
    <property type="nucleotide sequence ID" value="NZ_BAABAT010000022.1"/>
</dbReference>
<name>A0ABP8DH62_9ACTN</name>
<evidence type="ECO:0000313" key="2">
    <source>
        <dbReference type="EMBL" id="GAA4255965.1"/>
    </source>
</evidence>
<feature type="transmembrane region" description="Helical" evidence="1">
    <location>
        <begin position="120"/>
        <end position="141"/>
    </location>
</feature>
<evidence type="ECO:0000256" key="1">
    <source>
        <dbReference type="SAM" id="Phobius"/>
    </source>
</evidence>
<comment type="caution">
    <text evidence="2">The sequence shown here is derived from an EMBL/GenBank/DDBJ whole genome shotgun (WGS) entry which is preliminary data.</text>
</comment>
<keyword evidence="1" id="KW-1133">Transmembrane helix</keyword>
<feature type="transmembrane region" description="Helical" evidence="1">
    <location>
        <begin position="46"/>
        <end position="66"/>
    </location>
</feature>
<accession>A0ABP8DH62</accession>
<dbReference type="Proteomes" id="UP001500620">
    <property type="component" value="Unassembled WGS sequence"/>
</dbReference>
<feature type="transmembrane region" description="Helical" evidence="1">
    <location>
        <begin position="78"/>
        <end position="95"/>
    </location>
</feature>
<gene>
    <name evidence="2" type="ORF">GCM10022255_066900</name>
</gene>
<organism evidence="2 3">
    <name type="scientific">Dactylosporangium darangshiense</name>
    <dbReference type="NCBI Taxonomy" id="579108"/>
    <lineage>
        <taxon>Bacteria</taxon>
        <taxon>Bacillati</taxon>
        <taxon>Actinomycetota</taxon>
        <taxon>Actinomycetes</taxon>
        <taxon>Micromonosporales</taxon>
        <taxon>Micromonosporaceae</taxon>
        <taxon>Dactylosporangium</taxon>
    </lineage>
</organism>
<feature type="transmembrane region" description="Helical" evidence="1">
    <location>
        <begin position="153"/>
        <end position="172"/>
    </location>
</feature>
<feature type="transmembrane region" description="Helical" evidence="1">
    <location>
        <begin position="178"/>
        <end position="197"/>
    </location>
</feature>
<feature type="transmembrane region" description="Helical" evidence="1">
    <location>
        <begin position="7"/>
        <end position="26"/>
    </location>
</feature>
<dbReference type="EMBL" id="BAABAT010000022">
    <property type="protein sequence ID" value="GAA4255965.1"/>
    <property type="molecule type" value="Genomic_DNA"/>
</dbReference>
<sequence length="206" mass="21568">MQGLLRRIAAATAIPGVLVFLAAVVVHPERDGAHIAEVGQLYGLTHGLEAVGLILQVVGLFSLAWLGADRLRPRDLTGVYAAVLGTIWYFGLIVVDGTRNPVTARYAPDLVHTSADLDTGTAIIVLPALLLFPLGHILLGLLNARHGARWAGLLLAAGAVAYTLGGLAIFGLGPTSPAIEVLEIAGAVPFAIGFILMTRHWTRPAP</sequence>
<proteinExistence type="predicted"/>
<keyword evidence="1" id="KW-0472">Membrane</keyword>
<keyword evidence="3" id="KW-1185">Reference proteome</keyword>